<protein>
    <submittedName>
        <fullName evidence="2">Cyanovirin-N</fullName>
    </submittedName>
</protein>
<dbReference type="SMART" id="SM01111">
    <property type="entry name" value="CVNH"/>
    <property type="match status" value="1"/>
</dbReference>
<evidence type="ECO:0000313" key="2">
    <source>
        <dbReference type="EMBL" id="KZZ95089.1"/>
    </source>
</evidence>
<sequence>MSFEHSAKDIKLHGHTLKAKLMKGNGELNEDDFDLDRVIGNSHGKLVWNSGGFSDSAKDISIQQGGPGKPVVLRCWAGDGEGGHNYVELNLGEKIANKDGHFHYTN</sequence>
<dbReference type="Gene3D" id="2.30.60.10">
    <property type="entry name" value="Cyanovirin-N"/>
    <property type="match status" value="1"/>
</dbReference>
<organism evidence="2 3">
    <name type="scientific">Ascosphaera apis ARSEF 7405</name>
    <dbReference type="NCBI Taxonomy" id="392613"/>
    <lineage>
        <taxon>Eukaryota</taxon>
        <taxon>Fungi</taxon>
        <taxon>Dikarya</taxon>
        <taxon>Ascomycota</taxon>
        <taxon>Pezizomycotina</taxon>
        <taxon>Eurotiomycetes</taxon>
        <taxon>Eurotiomycetidae</taxon>
        <taxon>Onygenales</taxon>
        <taxon>Ascosphaeraceae</taxon>
        <taxon>Ascosphaera</taxon>
    </lineage>
</organism>
<proteinExistence type="predicted"/>
<reference evidence="2 3" key="1">
    <citation type="journal article" date="2016" name="Genome Biol. Evol.">
        <title>Divergent and convergent evolution of fungal pathogenicity.</title>
        <authorList>
            <person name="Shang Y."/>
            <person name="Xiao G."/>
            <person name="Zheng P."/>
            <person name="Cen K."/>
            <person name="Zhan S."/>
            <person name="Wang C."/>
        </authorList>
    </citation>
    <scope>NUCLEOTIDE SEQUENCE [LARGE SCALE GENOMIC DNA]</scope>
    <source>
        <strain evidence="2 3">ARSEF 7405</strain>
    </source>
</reference>
<dbReference type="PANTHER" id="PTHR42076:SF1">
    <property type="entry name" value="CYANOVIRIN-N DOMAIN-CONTAINING PROTEIN"/>
    <property type="match status" value="1"/>
</dbReference>
<dbReference type="VEuPathDB" id="FungiDB:AAP_01577"/>
<dbReference type="InterPro" id="IPR011058">
    <property type="entry name" value="Cyanovirin-N"/>
</dbReference>
<evidence type="ECO:0000313" key="3">
    <source>
        <dbReference type="Proteomes" id="UP000242877"/>
    </source>
</evidence>
<dbReference type="InterPro" id="IPR036673">
    <property type="entry name" value="Cyanovirin-N_sf"/>
</dbReference>
<gene>
    <name evidence="2" type="ORF">AAP_01577</name>
</gene>
<accession>A0A168BBY3</accession>
<dbReference type="EMBL" id="AZGZ01000005">
    <property type="protein sequence ID" value="KZZ95089.1"/>
    <property type="molecule type" value="Genomic_DNA"/>
</dbReference>
<dbReference type="AlphaFoldDB" id="A0A168BBY3"/>
<comment type="caution">
    <text evidence="2">The sequence shown here is derived from an EMBL/GenBank/DDBJ whole genome shotgun (WGS) entry which is preliminary data.</text>
</comment>
<dbReference type="PANTHER" id="PTHR42076">
    <property type="entry name" value="CYANOVIRIN-N HOMOLOG"/>
    <property type="match status" value="1"/>
</dbReference>
<evidence type="ECO:0000259" key="1">
    <source>
        <dbReference type="SMART" id="SM01111"/>
    </source>
</evidence>
<name>A0A168BBY3_9EURO</name>
<dbReference type="Proteomes" id="UP000242877">
    <property type="component" value="Unassembled WGS sequence"/>
</dbReference>
<keyword evidence="3" id="KW-1185">Reference proteome</keyword>
<feature type="domain" description="Cyanovirin-N" evidence="1">
    <location>
        <begin position="2"/>
        <end position="104"/>
    </location>
</feature>
<dbReference type="OrthoDB" id="2441380at2759"/>
<dbReference type="Pfam" id="PF08881">
    <property type="entry name" value="CVNH"/>
    <property type="match status" value="1"/>
</dbReference>
<dbReference type="SUPFAM" id="SSF51322">
    <property type="entry name" value="Cyanovirin-N"/>
    <property type="match status" value="1"/>
</dbReference>